<reference evidence="4" key="1">
    <citation type="submission" date="2018-06" db="EMBL/GenBank/DDBJ databases">
        <title>Genome assembly of Danube salmon.</title>
        <authorList>
            <person name="Macqueen D.J."/>
            <person name="Gundappa M.K."/>
        </authorList>
    </citation>
    <scope>NUCLEOTIDE SEQUENCE [LARGE SCALE GENOMIC DNA]</scope>
</reference>
<dbReference type="InterPro" id="IPR051631">
    <property type="entry name" value="Ankyrin-KH/SAM_domain"/>
</dbReference>
<proteinExistence type="predicted"/>
<name>A0A4W5RTC6_9TELE</name>
<reference evidence="3" key="2">
    <citation type="submission" date="2025-08" db="UniProtKB">
        <authorList>
            <consortium name="Ensembl"/>
        </authorList>
    </citation>
    <scope>IDENTIFICATION</scope>
</reference>
<accession>A0A4W5RTC6</accession>
<dbReference type="Proteomes" id="UP000314982">
    <property type="component" value="Unassembled WGS sequence"/>
</dbReference>
<dbReference type="STRING" id="62062.ENSHHUP00000087859"/>
<dbReference type="Ensembl" id="ENSHHUT00000090598.1">
    <property type="protein sequence ID" value="ENSHHUP00000087859.1"/>
    <property type="gene ID" value="ENSHHUG00000050807.1"/>
</dbReference>
<dbReference type="AlphaFoldDB" id="A0A4W5RTC6"/>
<dbReference type="GO" id="GO:0005737">
    <property type="term" value="C:cytoplasm"/>
    <property type="evidence" value="ECO:0007669"/>
    <property type="project" value="TreeGrafter"/>
</dbReference>
<dbReference type="PANTHER" id="PTHR23206">
    <property type="entry name" value="MASK PROTEIN"/>
    <property type="match status" value="1"/>
</dbReference>
<organism evidence="3 4">
    <name type="scientific">Hucho hucho</name>
    <name type="common">huchen</name>
    <dbReference type="NCBI Taxonomy" id="62062"/>
    <lineage>
        <taxon>Eukaryota</taxon>
        <taxon>Metazoa</taxon>
        <taxon>Chordata</taxon>
        <taxon>Craniata</taxon>
        <taxon>Vertebrata</taxon>
        <taxon>Euteleostomi</taxon>
        <taxon>Actinopterygii</taxon>
        <taxon>Neopterygii</taxon>
        <taxon>Teleostei</taxon>
        <taxon>Protacanthopterygii</taxon>
        <taxon>Salmoniformes</taxon>
        <taxon>Salmonidae</taxon>
        <taxon>Salmoninae</taxon>
        <taxon>Hucho</taxon>
    </lineage>
</organism>
<evidence type="ECO:0000256" key="1">
    <source>
        <dbReference type="ARBA" id="ARBA00022737"/>
    </source>
</evidence>
<keyword evidence="4" id="KW-1185">Reference proteome</keyword>
<dbReference type="PANTHER" id="PTHR23206:SF8">
    <property type="entry name" value="ANKYRIN REPEAT AND KH DOMAIN-CONTAINING 1"/>
    <property type="match status" value="1"/>
</dbReference>
<protein>
    <submittedName>
        <fullName evidence="3">Uncharacterized protein</fullName>
    </submittedName>
</protein>
<keyword evidence="2" id="KW-0040">ANK repeat</keyword>
<dbReference type="GeneTree" id="ENSGT00940000153768"/>
<dbReference type="GO" id="GO:0045087">
    <property type="term" value="P:innate immune response"/>
    <property type="evidence" value="ECO:0007669"/>
    <property type="project" value="TreeGrafter"/>
</dbReference>
<evidence type="ECO:0000256" key="2">
    <source>
        <dbReference type="ARBA" id="ARBA00023043"/>
    </source>
</evidence>
<evidence type="ECO:0000313" key="4">
    <source>
        <dbReference type="Proteomes" id="UP000314982"/>
    </source>
</evidence>
<sequence length="228" mass="23982">MQDAVAGTRMLTDAFEDEIDSVTPRTPAVGMGVGATPGVGLRGIGIGVGGKKVRLFGEPGGPPTDRLDFKLAAAAVLSSGPGSNSDEDEVSEVESFILDQEDLENPIMKTASELLLSSATDGVDLRTVDPETQARLEALLEAAAFADPEVLRRLTSSVSCALDEAAAALTRMRAENTLNAGQADKYVSTPVHLSIHLSIHEKRSHSTLARPTSMCITSVINMSLHQTV</sequence>
<evidence type="ECO:0000313" key="3">
    <source>
        <dbReference type="Ensembl" id="ENSHHUP00000087859.1"/>
    </source>
</evidence>
<keyword evidence="1" id="KW-0677">Repeat</keyword>
<reference evidence="3" key="3">
    <citation type="submission" date="2025-09" db="UniProtKB">
        <authorList>
            <consortium name="Ensembl"/>
        </authorList>
    </citation>
    <scope>IDENTIFICATION</scope>
</reference>